<evidence type="ECO:0000256" key="2">
    <source>
        <dbReference type="SAM" id="SignalP"/>
    </source>
</evidence>
<name>A0A410H5Z6_9GAMM</name>
<dbReference type="EMBL" id="CP035033">
    <property type="protein sequence ID" value="QAB16352.1"/>
    <property type="molecule type" value="Genomic_DNA"/>
</dbReference>
<feature type="coiled-coil region" evidence="1">
    <location>
        <begin position="147"/>
        <end position="188"/>
    </location>
</feature>
<dbReference type="Proteomes" id="UP000285478">
    <property type="component" value="Chromosome"/>
</dbReference>
<evidence type="ECO:0000313" key="3">
    <source>
        <dbReference type="EMBL" id="QAB16352.1"/>
    </source>
</evidence>
<keyword evidence="4" id="KW-1185">Reference proteome</keyword>
<organism evidence="3 4">
    <name type="scientific">Hydrogenovibrio thermophilus</name>
    <dbReference type="NCBI Taxonomy" id="265883"/>
    <lineage>
        <taxon>Bacteria</taxon>
        <taxon>Pseudomonadati</taxon>
        <taxon>Pseudomonadota</taxon>
        <taxon>Gammaproteobacteria</taxon>
        <taxon>Thiotrichales</taxon>
        <taxon>Piscirickettsiaceae</taxon>
        <taxon>Hydrogenovibrio</taxon>
    </lineage>
</organism>
<protein>
    <recommendedName>
        <fullName evidence="5">DUF2799 domain-containing protein</fullName>
    </recommendedName>
</protein>
<dbReference type="AlphaFoldDB" id="A0A410H5Z6"/>
<proteinExistence type="predicted"/>
<sequence length="200" mass="22955">MRFIAIIGLGLALLTGCSAFAPKPAGTSDKMQFPLAFPEDQDKVSEPLFCSLTDKEAVRLLKQGAYYCNLEGEHRQRVCHSLAQQYREKQVWQAGWLLAYSFSDKKSCITHKERLAILNDLNQRPAQNQNRLLTWLNESQEQTLEVIDTLKANQDVLEQKIEAQTHELEELRKENAVLKSQIQALKSIEKTLNKRIDDER</sequence>
<feature type="chain" id="PRO_5019209843" description="DUF2799 domain-containing protein" evidence="2">
    <location>
        <begin position="22"/>
        <end position="200"/>
    </location>
</feature>
<dbReference type="KEGG" id="htr:EPV75_12120"/>
<evidence type="ECO:0000313" key="4">
    <source>
        <dbReference type="Proteomes" id="UP000285478"/>
    </source>
</evidence>
<evidence type="ECO:0008006" key="5">
    <source>
        <dbReference type="Google" id="ProtNLM"/>
    </source>
</evidence>
<gene>
    <name evidence="3" type="ORF">EPV75_12120</name>
</gene>
<reference evidence="3 4" key="1">
    <citation type="journal article" date="2018" name="Environ. Microbiol.">
        <title>Genomes of ubiquitous marine and hypersaline Hydrogenovibrio, Thiomicrorhabdus and Thiomicrospira spp. encode a diversity of mechanisms to sustain chemolithoautotrophy in heterogeneous environments.</title>
        <authorList>
            <person name="Scott K.M."/>
            <person name="Williams J."/>
            <person name="Porter C.M.B."/>
            <person name="Russel S."/>
            <person name="Harmer T.L."/>
            <person name="Paul J.H."/>
            <person name="Antonen K.M."/>
            <person name="Bridges M.K."/>
            <person name="Camper G.J."/>
            <person name="Campla C.K."/>
            <person name="Casella L.G."/>
            <person name="Chase E."/>
            <person name="Conrad J.W."/>
            <person name="Cruz M.C."/>
            <person name="Dunlap D.S."/>
            <person name="Duran L."/>
            <person name="Fahsbender E.M."/>
            <person name="Goldsmith D.B."/>
            <person name="Keeley R.F."/>
            <person name="Kondoff M.R."/>
            <person name="Kussy B.I."/>
            <person name="Lane M.K."/>
            <person name="Lawler S."/>
            <person name="Leigh B.A."/>
            <person name="Lewis C."/>
            <person name="Lostal L.M."/>
            <person name="Marking D."/>
            <person name="Mancera P.A."/>
            <person name="McClenthan E.C."/>
            <person name="McIntyre E.A."/>
            <person name="Mine J.A."/>
            <person name="Modi S."/>
            <person name="Moore B.D."/>
            <person name="Morgan W.A."/>
            <person name="Nelson K.M."/>
            <person name="Nguyen K.N."/>
            <person name="Ogburn N."/>
            <person name="Parrino D.G."/>
            <person name="Pedapudi A.D."/>
            <person name="Pelham R.P."/>
            <person name="Preece A.M."/>
            <person name="Rampersad E.A."/>
            <person name="Richardson J.C."/>
            <person name="Rodgers C.M."/>
            <person name="Schaffer B.L."/>
            <person name="Sheridan N.E."/>
            <person name="Solone M.R."/>
            <person name="Staley Z.R."/>
            <person name="Tabuchi M."/>
            <person name="Waide R.J."/>
            <person name="Wanjugi P.W."/>
            <person name="Young S."/>
            <person name="Clum A."/>
            <person name="Daum C."/>
            <person name="Huntemann M."/>
            <person name="Ivanova N."/>
            <person name="Kyrpides N."/>
            <person name="Mikhailova N."/>
            <person name="Palaniappan K."/>
            <person name="Pillay M."/>
            <person name="Reddy T.B.K."/>
            <person name="Shapiro N."/>
            <person name="Stamatis D."/>
            <person name="Varghese N."/>
            <person name="Woyke T."/>
            <person name="Boden R."/>
            <person name="Freyermuth S.K."/>
            <person name="Kerfeld C.A."/>
        </authorList>
    </citation>
    <scope>NUCLEOTIDE SEQUENCE [LARGE SCALE GENOMIC DNA]</scope>
    <source>
        <strain evidence="3 4">JR-2</strain>
    </source>
</reference>
<dbReference type="PROSITE" id="PS51257">
    <property type="entry name" value="PROKAR_LIPOPROTEIN"/>
    <property type="match status" value="1"/>
</dbReference>
<accession>A0A410H5Z6</accession>
<dbReference type="RefSeq" id="WP_128385569.1">
    <property type="nucleotide sequence ID" value="NZ_CP035033.1"/>
</dbReference>
<keyword evidence="1" id="KW-0175">Coiled coil</keyword>
<keyword evidence="2" id="KW-0732">Signal</keyword>
<feature type="signal peptide" evidence="2">
    <location>
        <begin position="1"/>
        <end position="21"/>
    </location>
</feature>
<evidence type="ECO:0000256" key="1">
    <source>
        <dbReference type="SAM" id="Coils"/>
    </source>
</evidence>